<name>A0A5C6JYA7_9ACTN</name>
<evidence type="ECO:0000313" key="1">
    <source>
        <dbReference type="EMBL" id="TWV53599.1"/>
    </source>
</evidence>
<gene>
    <name evidence="1" type="ORF">FRZ03_09560</name>
</gene>
<proteinExistence type="predicted"/>
<keyword evidence="2" id="KW-1185">Reference proteome</keyword>
<dbReference type="EMBL" id="VOGW01000053">
    <property type="protein sequence ID" value="TWV53599.1"/>
    <property type="molecule type" value="Genomic_DNA"/>
</dbReference>
<sequence>MITIAPTPGVIASLAVRPWIDHTAAGQNFAPMLITHPTPRRPDDTPEAIEAGMRGVAQALGAGRPDCFLPDVGPRVAIHRGTVLIRFEGAPHLLTTRAPRWVQIVTGLGLVLLAVGFDPLSPGTHGAEVDEYIERAGKSDRIRFAGARVAHSARHWPRVEPPSSARLLTARR</sequence>
<evidence type="ECO:0000313" key="2">
    <source>
        <dbReference type="Proteomes" id="UP000320481"/>
    </source>
</evidence>
<protein>
    <submittedName>
        <fullName evidence="1">Uncharacterized protein</fullName>
    </submittedName>
</protein>
<dbReference type="AlphaFoldDB" id="A0A5C6JYA7"/>
<reference evidence="1" key="1">
    <citation type="journal article" date="2019" name="Microbiol. Resour. Announc.">
        <title>Draft Genomic Sequences of Streptomyces misionensis and Streptomyces albidoflavus, bacteria applied for phytopathogen biocontrol.</title>
        <authorList>
            <person name="Pylro V."/>
            <person name="Dias A."/>
            <person name="Andreote F."/>
            <person name="Varani A."/>
            <person name="Andreote C."/>
            <person name="Bernardo E."/>
            <person name="Martins T."/>
        </authorList>
    </citation>
    <scope>NUCLEOTIDE SEQUENCE [LARGE SCALE GENOMIC DNA]</scope>
    <source>
        <strain evidence="1">66</strain>
    </source>
</reference>
<dbReference type="Proteomes" id="UP000320481">
    <property type="component" value="Unassembled WGS sequence"/>
</dbReference>
<organism evidence="1 2">
    <name type="scientific">Streptomyces misionensis</name>
    <dbReference type="NCBI Taxonomy" id="67331"/>
    <lineage>
        <taxon>Bacteria</taxon>
        <taxon>Bacillati</taxon>
        <taxon>Actinomycetota</taxon>
        <taxon>Actinomycetes</taxon>
        <taxon>Kitasatosporales</taxon>
        <taxon>Streptomycetaceae</taxon>
        <taxon>Streptomyces</taxon>
    </lineage>
</organism>
<comment type="caution">
    <text evidence="1">The sequence shown here is derived from an EMBL/GenBank/DDBJ whole genome shotgun (WGS) entry which is preliminary data.</text>
</comment>
<accession>A0A5C6JYA7</accession>